<reference evidence="11 12" key="1">
    <citation type="journal article" date="2017" name="Genome Biol.">
        <title>New reference genome sequences of hot pepper reveal the massive evolution of plant disease-resistance genes by retroduplication.</title>
        <authorList>
            <person name="Kim S."/>
            <person name="Park J."/>
            <person name="Yeom S.I."/>
            <person name="Kim Y.M."/>
            <person name="Seo E."/>
            <person name="Kim K.T."/>
            <person name="Kim M.S."/>
            <person name="Lee J.M."/>
            <person name="Cheong K."/>
            <person name="Shin H.S."/>
            <person name="Kim S.B."/>
            <person name="Han K."/>
            <person name="Lee J."/>
            <person name="Park M."/>
            <person name="Lee H.A."/>
            <person name="Lee H.Y."/>
            <person name="Lee Y."/>
            <person name="Oh S."/>
            <person name="Lee J.H."/>
            <person name="Choi E."/>
            <person name="Choi E."/>
            <person name="Lee S.E."/>
            <person name="Jeon J."/>
            <person name="Kim H."/>
            <person name="Choi G."/>
            <person name="Song H."/>
            <person name="Lee J."/>
            <person name="Lee S.C."/>
            <person name="Kwon J.K."/>
            <person name="Lee H.Y."/>
            <person name="Koo N."/>
            <person name="Hong Y."/>
            <person name="Kim R.W."/>
            <person name="Kang W.H."/>
            <person name="Huh J.H."/>
            <person name="Kang B.C."/>
            <person name="Yang T.J."/>
            <person name="Lee Y.H."/>
            <person name="Bennetzen J.L."/>
            <person name="Choi D."/>
        </authorList>
    </citation>
    <scope>NUCLEOTIDE SEQUENCE [LARGE SCALE GENOMIC DNA]</scope>
    <source>
        <strain evidence="12">cv. PBC81</strain>
    </source>
</reference>
<dbReference type="SUPFAM" id="SSF101936">
    <property type="entry name" value="DNA-binding pseudobarrel domain"/>
    <property type="match status" value="1"/>
</dbReference>
<sequence length="318" mass="36173">MTAPFVKEHKKMLAKTCLVKTDEGLSWEVKLVKETSHYFICEEGWSRFVMHHKLELGDMLIFFLVEKSTFYVLPYSKKSATNVRHFEELSSSDEENIQIGPSRITKKVKTESIESLDMCSADLFMHLVSFGCNDAKADNMLGVKKKVPETKEGKKVFMEVIELSDFEEENVDPSSSPTNGGNSCYSHPGGKSDTKAASMLDVRKKVLETKEAKKAAKDPEKPKMPARSIYIKRERRKQFMKDNPKNKFETAVNRAGAEKWKQLSAAEKGPYMAEAKRKMEEYNKSNAAYNKRVAAGASNEEESYHSMSEVDDEEEEED</sequence>
<proteinExistence type="inferred from homology"/>
<dbReference type="PROSITE" id="PS50863">
    <property type="entry name" value="B3"/>
    <property type="match status" value="1"/>
</dbReference>
<feature type="DNA-binding region" description="HMG box" evidence="7">
    <location>
        <begin position="220"/>
        <end position="290"/>
    </location>
</feature>
<evidence type="ECO:0000256" key="5">
    <source>
        <dbReference type="ARBA" id="ARBA00023163"/>
    </source>
</evidence>
<keyword evidence="12" id="KW-1185">Reference proteome</keyword>
<dbReference type="Proteomes" id="UP000224567">
    <property type="component" value="Unassembled WGS sequence"/>
</dbReference>
<evidence type="ECO:0000256" key="1">
    <source>
        <dbReference type="ARBA" id="ARBA00004123"/>
    </source>
</evidence>
<feature type="domain" description="HMG box" evidence="9">
    <location>
        <begin position="220"/>
        <end position="290"/>
    </location>
</feature>
<dbReference type="InterPro" id="IPR003340">
    <property type="entry name" value="B3_DNA-bd"/>
</dbReference>
<dbReference type="STRING" id="33114.A0A2G2XCD7"/>
<feature type="compositionally biased region" description="Polar residues" evidence="8">
    <location>
        <begin position="172"/>
        <end position="185"/>
    </location>
</feature>
<comment type="similarity">
    <text evidence="2">Belongs to the HMGB family.</text>
</comment>
<feature type="region of interest" description="Disordered" evidence="8">
    <location>
        <begin position="167"/>
        <end position="196"/>
    </location>
</feature>
<dbReference type="Pfam" id="PF02362">
    <property type="entry name" value="B3"/>
    <property type="match status" value="1"/>
</dbReference>
<evidence type="ECO:0000256" key="2">
    <source>
        <dbReference type="ARBA" id="ARBA00008774"/>
    </source>
</evidence>
<dbReference type="SUPFAM" id="SSF47095">
    <property type="entry name" value="HMG-box"/>
    <property type="match status" value="1"/>
</dbReference>
<evidence type="ECO:0000256" key="7">
    <source>
        <dbReference type="PROSITE-ProRule" id="PRU00267"/>
    </source>
</evidence>
<evidence type="ECO:0000256" key="4">
    <source>
        <dbReference type="ARBA" id="ARBA00023125"/>
    </source>
</evidence>
<name>A0A2G2XCD7_CAPBA</name>
<gene>
    <name evidence="11" type="ORF">CQW23_03644</name>
</gene>
<reference evidence="12" key="2">
    <citation type="journal article" date="2017" name="J. Anim. Genet.">
        <title>Multiple reference genome sequences of hot pepper reveal the massive evolution of plant disease resistance genes by retroduplication.</title>
        <authorList>
            <person name="Kim S."/>
            <person name="Park J."/>
            <person name="Yeom S.-I."/>
            <person name="Kim Y.-M."/>
            <person name="Seo E."/>
            <person name="Kim K.-T."/>
            <person name="Kim M.-S."/>
            <person name="Lee J.M."/>
            <person name="Cheong K."/>
            <person name="Shin H.-S."/>
            <person name="Kim S.-B."/>
            <person name="Han K."/>
            <person name="Lee J."/>
            <person name="Park M."/>
            <person name="Lee H.-A."/>
            <person name="Lee H.-Y."/>
            <person name="Lee Y."/>
            <person name="Oh S."/>
            <person name="Lee J.H."/>
            <person name="Choi E."/>
            <person name="Choi E."/>
            <person name="Lee S.E."/>
            <person name="Jeon J."/>
            <person name="Kim H."/>
            <person name="Choi G."/>
            <person name="Song H."/>
            <person name="Lee J."/>
            <person name="Lee S.-C."/>
            <person name="Kwon J.-K."/>
            <person name="Lee H.-Y."/>
            <person name="Koo N."/>
            <person name="Hong Y."/>
            <person name="Kim R.W."/>
            <person name="Kang W.-H."/>
            <person name="Huh J.H."/>
            <person name="Kang B.-C."/>
            <person name="Yang T.-J."/>
            <person name="Lee Y.-H."/>
            <person name="Bennetzen J.L."/>
            <person name="Choi D."/>
        </authorList>
    </citation>
    <scope>NUCLEOTIDE SEQUENCE [LARGE SCALE GENOMIC DNA]</scope>
    <source>
        <strain evidence="12">cv. PBC81</strain>
    </source>
</reference>
<evidence type="ECO:0000313" key="12">
    <source>
        <dbReference type="Proteomes" id="UP000224567"/>
    </source>
</evidence>
<feature type="compositionally biased region" description="Acidic residues" evidence="8">
    <location>
        <begin position="309"/>
        <end position="318"/>
    </location>
</feature>
<dbReference type="PANTHER" id="PTHR46261:SF28">
    <property type="entry name" value="DNA-BINDING PROTEIN"/>
    <property type="match status" value="1"/>
</dbReference>
<comment type="subcellular location">
    <subcellularLocation>
        <location evidence="1">Nucleus</location>
    </subcellularLocation>
</comment>
<keyword evidence="5" id="KW-0804">Transcription</keyword>
<evidence type="ECO:0000256" key="8">
    <source>
        <dbReference type="SAM" id="MobiDB-lite"/>
    </source>
</evidence>
<comment type="caution">
    <text evidence="11">The sequence shown here is derived from an EMBL/GenBank/DDBJ whole genome shotgun (WGS) entry which is preliminary data.</text>
</comment>
<dbReference type="GO" id="GO:0005634">
    <property type="term" value="C:nucleus"/>
    <property type="evidence" value="ECO:0007669"/>
    <property type="project" value="UniProtKB-SubCell"/>
</dbReference>
<dbReference type="InterPro" id="IPR031061">
    <property type="entry name" value="HMGB_plant"/>
</dbReference>
<evidence type="ECO:0000256" key="3">
    <source>
        <dbReference type="ARBA" id="ARBA00023015"/>
    </source>
</evidence>
<dbReference type="GO" id="GO:0030527">
    <property type="term" value="F:structural constituent of chromatin"/>
    <property type="evidence" value="ECO:0007669"/>
    <property type="project" value="UniProtKB-ARBA"/>
</dbReference>
<dbReference type="SMART" id="SM01019">
    <property type="entry name" value="B3"/>
    <property type="match status" value="1"/>
</dbReference>
<dbReference type="Gene3D" id="1.10.30.10">
    <property type="entry name" value="High mobility group box domain"/>
    <property type="match status" value="1"/>
</dbReference>
<dbReference type="GO" id="GO:0003677">
    <property type="term" value="F:DNA binding"/>
    <property type="evidence" value="ECO:0007669"/>
    <property type="project" value="UniProtKB-UniRule"/>
</dbReference>
<feature type="domain" description="TF-B3" evidence="10">
    <location>
        <begin position="1"/>
        <end position="78"/>
    </location>
</feature>
<feature type="region of interest" description="Disordered" evidence="8">
    <location>
        <begin position="293"/>
        <end position="318"/>
    </location>
</feature>
<dbReference type="Gene3D" id="2.40.330.10">
    <property type="entry name" value="DNA-binding pseudobarrel domain"/>
    <property type="match status" value="1"/>
</dbReference>
<accession>A0A2G2XCD7</accession>
<dbReference type="Pfam" id="PF00505">
    <property type="entry name" value="HMG_box"/>
    <property type="match status" value="1"/>
</dbReference>
<keyword evidence="3" id="KW-0805">Transcription regulation</keyword>
<evidence type="ECO:0000259" key="10">
    <source>
        <dbReference type="PROSITE" id="PS50863"/>
    </source>
</evidence>
<dbReference type="GO" id="GO:0003682">
    <property type="term" value="F:chromatin binding"/>
    <property type="evidence" value="ECO:0007669"/>
    <property type="project" value="UniProtKB-ARBA"/>
</dbReference>
<dbReference type="OrthoDB" id="635132at2759"/>
<dbReference type="InterPro" id="IPR015300">
    <property type="entry name" value="DNA-bd_pseudobarrel_sf"/>
</dbReference>
<evidence type="ECO:0000259" key="9">
    <source>
        <dbReference type="PROSITE" id="PS50118"/>
    </source>
</evidence>
<dbReference type="CDD" id="cd10017">
    <property type="entry name" value="B3_DNA"/>
    <property type="match status" value="1"/>
</dbReference>
<keyword evidence="6 7" id="KW-0539">Nucleus</keyword>
<dbReference type="PROSITE" id="PS50118">
    <property type="entry name" value="HMG_BOX_2"/>
    <property type="match status" value="1"/>
</dbReference>
<evidence type="ECO:0000256" key="6">
    <source>
        <dbReference type="ARBA" id="ARBA00023242"/>
    </source>
</evidence>
<dbReference type="GO" id="GO:0006325">
    <property type="term" value="P:chromatin organization"/>
    <property type="evidence" value="ECO:0007669"/>
    <property type="project" value="UniProtKB-ARBA"/>
</dbReference>
<keyword evidence="4 7" id="KW-0238">DNA-binding</keyword>
<evidence type="ECO:0000313" key="11">
    <source>
        <dbReference type="EMBL" id="PHT55158.1"/>
    </source>
</evidence>
<dbReference type="InterPro" id="IPR036910">
    <property type="entry name" value="HMG_box_dom_sf"/>
</dbReference>
<dbReference type="AlphaFoldDB" id="A0A2G2XCD7"/>
<dbReference type="SMART" id="SM00398">
    <property type="entry name" value="HMG"/>
    <property type="match status" value="1"/>
</dbReference>
<protein>
    <submittedName>
        <fullName evidence="11">Uncharacterized protein</fullName>
    </submittedName>
</protein>
<dbReference type="PANTHER" id="PTHR46261">
    <property type="entry name" value="HIGH MOBILITY GROUP B PROTEIN 4-RELATED"/>
    <property type="match status" value="1"/>
</dbReference>
<dbReference type="EMBL" id="MLFT02000002">
    <property type="protein sequence ID" value="PHT55158.1"/>
    <property type="molecule type" value="Genomic_DNA"/>
</dbReference>
<organism evidence="11 12">
    <name type="scientific">Capsicum baccatum</name>
    <name type="common">Peruvian pepper</name>
    <dbReference type="NCBI Taxonomy" id="33114"/>
    <lineage>
        <taxon>Eukaryota</taxon>
        <taxon>Viridiplantae</taxon>
        <taxon>Streptophyta</taxon>
        <taxon>Embryophyta</taxon>
        <taxon>Tracheophyta</taxon>
        <taxon>Spermatophyta</taxon>
        <taxon>Magnoliopsida</taxon>
        <taxon>eudicotyledons</taxon>
        <taxon>Gunneridae</taxon>
        <taxon>Pentapetalae</taxon>
        <taxon>asterids</taxon>
        <taxon>lamiids</taxon>
        <taxon>Solanales</taxon>
        <taxon>Solanaceae</taxon>
        <taxon>Solanoideae</taxon>
        <taxon>Capsiceae</taxon>
        <taxon>Capsicum</taxon>
    </lineage>
</organism>
<dbReference type="InterPro" id="IPR009071">
    <property type="entry name" value="HMG_box_dom"/>
</dbReference>
<dbReference type="GO" id="GO:0000785">
    <property type="term" value="C:chromatin"/>
    <property type="evidence" value="ECO:0007669"/>
    <property type="project" value="UniProtKB-ARBA"/>
</dbReference>